<dbReference type="PANTHER" id="PTHR43859">
    <property type="entry name" value="ACYL-ACTIVATING ENZYME"/>
    <property type="match status" value="1"/>
</dbReference>
<evidence type="ECO:0000256" key="4">
    <source>
        <dbReference type="ARBA" id="ARBA00023098"/>
    </source>
</evidence>
<evidence type="ECO:0000256" key="2">
    <source>
        <dbReference type="ARBA" id="ARBA00022598"/>
    </source>
</evidence>
<dbReference type="PROSITE" id="PS00455">
    <property type="entry name" value="AMP_BINDING"/>
    <property type="match status" value="1"/>
</dbReference>
<dbReference type="NCBIfam" id="NF004674">
    <property type="entry name" value="PRK06018.1"/>
    <property type="match status" value="1"/>
</dbReference>
<evidence type="ECO:0000259" key="6">
    <source>
        <dbReference type="Pfam" id="PF13193"/>
    </source>
</evidence>
<keyword evidence="2" id="KW-0436">Ligase</keyword>
<protein>
    <recommendedName>
        <fullName evidence="8">AMP-dependent synthetase/ligase domain-containing protein</fullName>
    </recommendedName>
</protein>
<dbReference type="Gene3D" id="3.30.300.30">
    <property type="match status" value="1"/>
</dbReference>
<gene>
    <name evidence="7" type="ORF">METZ01_LOCUS53911</name>
</gene>
<dbReference type="GO" id="GO:0016874">
    <property type="term" value="F:ligase activity"/>
    <property type="evidence" value="ECO:0007669"/>
    <property type="project" value="UniProtKB-KW"/>
</dbReference>
<dbReference type="NCBIfam" id="NF005426">
    <property type="entry name" value="PRK07008.1"/>
    <property type="match status" value="1"/>
</dbReference>
<name>A0A381SFH0_9ZZZZ</name>
<evidence type="ECO:0000313" key="7">
    <source>
        <dbReference type="EMBL" id="SVA01057.1"/>
    </source>
</evidence>
<dbReference type="Pfam" id="PF13193">
    <property type="entry name" value="AMP-binding_C"/>
    <property type="match status" value="1"/>
</dbReference>
<organism evidence="7">
    <name type="scientific">marine metagenome</name>
    <dbReference type="NCBI Taxonomy" id="408172"/>
    <lineage>
        <taxon>unclassified sequences</taxon>
        <taxon>metagenomes</taxon>
        <taxon>ecological metagenomes</taxon>
    </lineage>
</organism>
<dbReference type="InterPro" id="IPR020845">
    <property type="entry name" value="AMP-binding_CS"/>
</dbReference>
<dbReference type="Gene3D" id="3.40.50.12780">
    <property type="entry name" value="N-terminal domain of ligase-like"/>
    <property type="match status" value="1"/>
</dbReference>
<dbReference type="FunFam" id="3.30.300.30:FF:000008">
    <property type="entry name" value="2,3-dihydroxybenzoate-AMP ligase"/>
    <property type="match status" value="1"/>
</dbReference>
<dbReference type="InterPro" id="IPR025110">
    <property type="entry name" value="AMP-bd_C"/>
</dbReference>
<proteinExistence type="inferred from homology"/>
<dbReference type="InterPro" id="IPR000873">
    <property type="entry name" value="AMP-dep_synth/lig_dom"/>
</dbReference>
<dbReference type="SUPFAM" id="SSF56801">
    <property type="entry name" value="Acetyl-CoA synthetase-like"/>
    <property type="match status" value="1"/>
</dbReference>
<accession>A0A381SFH0</accession>
<evidence type="ECO:0000256" key="3">
    <source>
        <dbReference type="ARBA" id="ARBA00022832"/>
    </source>
</evidence>
<dbReference type="CDD" id="cd12119">
    <property type="entry name" value="ttLC_FACS_AlkK_like"/>
    <property type="match status" value="1"/>
</dbReference>
<evidence type="ECO:0000259" key="5">
    <source>
        <dbReference type="Pfam" id="PF00501"/>
    </source>
</evidence>
<dbReference type="InterPro" id="IPR042099">
    <property type="entry name" value="ANL_N_sf"/>
</dbReference>
<dbReference type="GO" id="GO:0006631">
    <property type="term" value="P:fatty acid metabolic process"/>
    <property type="evidence" value="ECO:0007669"/>
    <property type="project" value="UniProtKB-KW"/>
</dbReference>
<dbReference type="InterPro" id="IPR045851">
    <property type="entry name" value="AMP-bd_C_sf"/>
</dbReference>
<evidence type="ECO:0008006" key="8">
    <source>
        <dbReference type="Google" id="ProtNLM"/>
    </source>
</evidence>
<dbReference type="AlphaFoldDB" id="A0A381SFH0"/>
<dbReference type="NCBIfam" id="NF004837">
    <property type="entry name" value="PRK06187.1"/>
    <property type="match status" value="1"/>
</dbReference>
<keyword evidence="4" id="KW-0443">Lipid metabolism</keyword>
<dbReference type="PANTHER" id="PTHR43859:SF4">
    <property type="entry name" value="BUTANOATE--COA LIGASE AAE1-RELATED"/>
    <property type="match status" value="1"/>
</dbReference>
<comment type="similarity">
    <text evidence="1">Belongs to the ATP-dependent AMP-binding enzyme family.</text>
</comment>
<feature type="domain" description="AMP-dependent synthetase/ligase" evidence="5">
    <location>
        <begin position="17"/>
        <end position="400"/>
    </location>
</feature>
<feature type="domain" description="AMP-binding enzyme C-terminal" evidence="6">
    <location>
        <begin position="449"/>
        <end position="524"/>
    </location>
</feature>
<keyword evidence="3" id="KW-0276">Fatty acid metabolism</keyword>
<dbReference type="Pfam" id="PF00501">
    <property type="entry name" value="AMP-binding"/>
    <property type="match status" value="1"/>
</dbReference>
<reference evidence="7" key="1">
    <citation type="submission" date="2018-05" db="EMBL/GenBank/DDBJ databases">
        <authorList>
            <person name="Lanie J.A."/>
            <person name="Ng W.-L."/>
            <person name="Kazmierczak K.M."/>
            <person name="Andrzejewski T.M."/>
            <person name="Davidsen T.M."/>
            <person name="Wayne K.J."/>
            <person name="Tettelin H."/>
            <person name="Glass J.I."/>
            <person name="Rusch D."/>
            <person name="Podicherti R."/>
            <person name="Tsui H.-C.T."/>
            <person name="Winkler M.E."/>
        </authorList>
    </citation>
    <scope>NUCLEOTIDE SEQUENCE</scope>
</reference>
<dbReference type="EMBL" id="UINC01002864">
    <property type="protein sequence ID" value="SVA01057.1"/>
    <property type="molecule type" value="Genomic_DNA"/>
</dbReference>
<evidence type="ECO:0000256" key="1">
    <source>
        <dbReference type="ARBA" id="ARBA00006432"/>
    </source>
</evidence>
<sequence length="535" mass="58788">MQGLMMDRQLLISSLIEHGAKVYHDREIVSRTVEGPIHRYTFADLHGRSKQVAGALTALGIKAADRVATLAWNGYRHIELYFGVSGMEAVCHTLNPRLHPSQLIYILNHAEDRLLFTDLTFLPLVEAIAGQLKTVEGIVVMTDADHMPESKLSNLLCYEDLLSEQDDDFVWPDFDENTAASLCYTSGTTGNPKGVLFSHRSSVLHAFCVSLPAVLALSESETFLPVVPMFHVNAWGTPYAIPMTGTKLVMPGPALDGASLTELMNAEAVTSTAGVPTVWSGLLNYWREHDTSVPTLKVTIIGGSAVPRSMVEAFDKEFGIEVRQGWGMTEMSPIGSINMLKPEQCAAPDTERYDIQVRQGRAVYGVEMKIVDAEGKTLPCDGKAFGELKVRGPWVSRAYYCEEEDEVLDSEGWFPTGDVATIDADGYMHITDRIKDLIKSGGEWISSIELENLAMSHPDVMQAAVIGIPDEKWAERPLLIVKLKAGAAPSKEDLLGFFKGKVADWSIPDDVVMVEELPIGGTGKVQKTELRKMYA</sequence>